<keyword evidence="5" id="KW-1185">Reference proteome</keyword>
<protein>
    <recommendedName>
        <fullName evidence="6">Copper transporter</fullName>
    </recommendedName>
</protein>
<dbReference type="InterPro" id="IPR006461">
    <property type="entry name" value="PLAC_motif_containing"/>
</dbReference>
<name>A0A813E893_POLGL</name>
<dbReference type="AlphaFoldDB" id="A0A813E893"/>
<evidence type="ECO:0000256" key="1">
    <source>
        <dbReference type="SAM" id="MobiDB-lite"/>
    </source>
</evidence>
<proteinExistence type="predicted"/>
<feature type="transmembrane region" description="Helical" evidence="2">
    <location>
        <begin position="165"/>
        <end position="183"/>
    </location>
</feature>
<evidence type="ECO:0008006" key="6">
    <source>
        <dbReference type="Google" id="ProtNLM"/>
    </source>
</evidence>
<dbReference type="EMBL" id="CAJNNV010008629">
    <property type="protein sequence ID" value="CAE8596482.1"/>
    <property type="molecule type" value="Genomic_DNA"/>
</dbReference>
<organism evidence="4 5">
    <name type="scientific">Polarella glacialis</name>
    <name type="common">Dinoflagellate</name>
    <dbReference type="NCBI Taxonomy" id="89957"/>
    <lineage>
        <taxon>Eukaryota</taxon>
        <taxon>Sar</taxon>
        <taxon>Alveolata</taxon>
        <taxon>Dinophyceae</taxon>
        <taxon>Suessiales</taxon>
        <taxon>Suessiaceae</taxon>
        <taxon>Polarella</taxon>
    </lineage>
</organism>
<gene>
    <name evidence="4" type="ORF">PGLA1383_LOCUS14947</name>
</gene>
<feature type="region of interest" description="Disordered" evidence="1">
    <location>
        <begin position="237"/>
        <end position="256"/>
    </location>
</feature>
<keyword evidence="2" id="KW-0472">Membrane</keyword>
<evidence type="ECO:0000313" key="5">
    <source>
        <dbReference type="Proteomes" id="UP000654075"/>
    </source>
</evidence>
<dbReference type="OrthoDB" id="1045822at2759"/>
<evidence type="ECO:0000313" key="4">
    <source>
        <dbReference type="EMBL" id="CAE8596482.1"/>
    </source>
</evidence>
<sequence>MAQAHLLVARSLLLLSALISIDAIGLEATSLRGTVHAAGNHSKPHLLGFPESEEGPRVGGVVSRQILLYPWEKRLAVLLMAVVTFGTAVLYRWRKQWPPADPDMQGFNLRVWSSGPFDCFQDIPISCWSCFCPAIRWADSMAMIGQVGFWLGLTVFVVFNLLSSGGTYGICAWVTACAVFAFFRQRFRRGFDMEGQGSVFAFCGDCCFYIFCTPCAVAQEARHVELAAKADHSFVTAQRPKSEVEQSASPEPLQMS</sequence>
<comment type="caution">
    <text evidence="4">The sequence shown here is derived from an EMBL/GenBank/DDBJ whole genome shotgun (WGS) entry which is preliminary data.</text>
</comment>
<feature type="signal peptide" evidence="3">
    <location>
        <begin position="1"/>
        <end position="23"/>
    </location>
</feature>
<accession>A0A813E893</accession>
<feature type="transmembrane region" description="Helical" evidence="2">
    <location>
        <begin position="75"/>
        <end position="93"/>
    </location>
</feature>
<dbReference type="NCBIfam" id="TIGR01571">
    <property type="entry name" value="A_thal_Cys_rich"/>
    <property type="match status" value="1"/>
</dbReference>
<dbReference type="Pfam" id="PF04749">
    <property type="entry name" value="PLAC8"/>
    <property type="match status" value="1"/>
</dbReference>
<keyword evidence="2" id="KW-0812">Transmembrane</keyword>
<dbReference type="PANTHER" id="PTHR15907">
    <property type="entry name" value="DUF614 FAMILY PROTEIN-RELATED"/>
    <property type="match status" value="1"/>
</dbReference>
<evidence type="ECO:0000256" key="3">
    <source>
        <dbReference type="SAM" id="SignalP"/>
    </source>
</evidence>
<evidence type="ECO:0000256" key="2">
    <source>
        <dbReference type="SAM" id="Phobius"/>
    </source>
</evidence>
<feature type="chain" id="PRO_5032866175" description="Copper transporter" evidence="3">
    <location>
        <begin position="24"/>
        <end position="256"/>
    </location>
</feature>
<reference evidence="4" key="1">
    <citation type="submission" date="2021-02" db="EMBL/GenBank/DDBJ databases">
        <authorList>
            <person name="Dougan E. K."/>
            <person name="Rhodes N."/>
            <person name="Thang M."/>
            <person name="Chan C."/>
        </authorList>
    </citation>
    <scope>NUCLEOTIDE SEQUENCE</scope>
</reference>
<keyword evidence="2" id="KW-1133">Transmembrane helix</keyword>
<feature type="compositionally biased region" description="Polar residues" evidence="1">
    <location>
        <begin position="245"/>
        <end position="256"/>
    </location>
</feature>
<keyword evidence="3" id="KW-0732">Signal</keyword>
<dbReference type="Proteomes" id="UP000654075">
    <property type="component" value="Unassembled WGS sequence"/>
</dbReference>